<proteinExistence type="predicted"/>
<organism evidence="1 2">
    <name type="scientific">Synaphobranchus kaupii</name>
    <name type="common">Kaup's arrowtooth eel</name>
    <dbReference type="NCBI Taxonomy" id="118154"/>
    <lineage>
        <taxon>Eukaryota</taxon>
        <taxon>Metazoa</taxon>
        <taxon>Chordata</taxon>
        <taxon>Craniata</taxon>
        <taxon>Vertebrata</taxon>
        <taxon>Euteleostomi</taxon>
        <taxon>Actinopterygii</taxon>
        <taxon>Neopterygii</taxon>
        <taxon>Teleostei</taxon>
        <taxon>Anguilliformes</taxon>
        <taxon>Synaphobranchidae</taxon>
        <taxon>Synaphobranchus</taxon>
    </lineage>
</organism>
<gene>
    <name evidence="1" type="ORF">SKAU_G00251520</name>
</gene>
<dbReference type="Proteomes" id="UP001152622">
    <property type="component" value="Chromosome 9"/>
</dbReference>
<accession>A0A9Q1F2X0</accession>
<evidence type="ECO:0000313" key="1">
    <source>
        <dbReference type="EMBL" id="KAJ8350022.1"/>
    </source>
</evidence>
<dbReference type="EMBL" id="JAINUF010000009">
    <property type="protein sequence ID" value="KAJ8350022.1"/>
    <property type="molecule type" value="Genomic_DNA"/>
</dbReference>
<evidence type="ECO:0000313" key="2">
    <source>
        <dbReference type="Proteomes" id="UP001152622"/>
    </source>
</evidence>
<name>A0A9Q1F2X0_SYNKA</name>
<protein>
    <submittedName>
        <fullName evidence="1">Uncharacterized protein</fullName>
    </submittedName>
</protein>
<dbReference type="AlphaFoldDB" id="A0A9Q1F2X0"/>
<keyword evidence="2" id="KW-1185">Reference proteome</keyword>
<sequence>METFQGREEQSQIDILSPLQSQGSEENFYICSPYFLQCHLFCNILPQLRYKTMLEIPVNESMLGDRGAEGGERDCPVPVCSVPKPTAWTVMKW</sequence>
<comment type="caution">
    <text evidence="1">The sequence shown here is derived from an EMBL/GenBank/DDBJ whole genome shotgun (WGS) entry which is preliminary data.</text>
</comment>
<reference evidence="1" key="1">
    <citation type="journal article" date="2023" name="Science">
        <title>Genome structures resolve the early diversification of teleost fishes.</title>
        <authorList>
            <person name="Parey E."/>
            <person name="Louis A."/>
            <person name="Montfort J."/>
            <person name="Bouchez O."/>
            <person name="Roques C."/>
            <person name="Iampietro C."/>
            <person name="Lluch J."/>
            <person name="Castinel A."/>
            <person name="Donnadieu C."/>
            <person name="Desvignes T."/>
            <person name="Floi Bucao C."/>
            <person name="Jouanno E."/>
            <person name="Wen M."/>
            <person name="Mejri S."/>
            <person name="Dirks R."/>
            <person name="Jansen H."/>
            <person name="Henkel C."/>
            <person name="Chen W.J."/>
            <person name="Zahm M."/>
            <person name="Cabau C."/>
            <person name="Klopp C."/>
            <person name="Thompson A.W."/>
            <person name="Robinson-Rechavi M."/>
            <person name="Braasch I."/>
            <person name="Lecointre G."/>
            <person name="Bobe J."/>
            <person name="Postlethwait J.H."/>
            <person name="Berthelot C."/>
            <person name="Roest Crollius H."/>
            <person name="Guiguen Y."/>
        </authorList>
    </citation>
    <scope>NUCLEOTIDE SEQUENCE</scope>
    <source>
        <strain evidence="1">WJC10195</strain>
    </source>
</reference>